<dbReference type="Proteomes" id="UP000020529">
    <property type="component" value="Unassembled WGS sequence"/>
</dbReference>
<dbReference type="AlphaFoldDB" id="A0A015TQH2"/>
<dbReference type="InterPro" id="IPR025345">
    <property type="entry name" value="DUF4249"/>
</dbReference>
<dbReference type="PROSITE" id="PS51257">
    <property type="entry name" value="PROKAR_LIPOPROTEIN"/>
    <property type="match status" value="1"/>
</dbReference>
<evidence type="ECO:0008006" key="3">
    <source>
        <dbReference type="Google" id="ProtNLM"/>
    </source>
</evidence>
<dbReference type="RefSeq" id="WP_005798228.1">
    <property type="nucleotide sequence ID" value="NZ_JGCY01000383.1"/>
</dbReference>
<proteinExistence type="predicted"/>
<evidence type="ECO:0000313" key="2">
    <source>
        <dbReference type="Proteomes" id="UP000020529"/>
    </source>
</evidence>
<sequence>MRRSILDIFLFLLVIISTAACNNDLPFDLKENPPKLVMNAIINADSTYNTLFLNLTGRNQIGQIKGATVEVRINGSLSETLRPDPHSSDKGRFYINSAFHPGDVVRIDAMTDDGEHHAWAEVTVPQPIGKIEKVDTASIMRKPSNYGYGTPPRRHLRYQIKIKDRPGEKNFYRIIVEQRKYWKYYWEQNDQTCWSSAMQKSFKLQTNEDVVLTDGKPSTEEDDENGLFGTVNNKYAIFDDSRFTDGSYTMNVYNDIYGWGFWGQEYIWIKTDVYIRILSITEKEYYYLRALNLLDSDAYDNTLSEPIAFPSNVNGGTGMVGFSTETNYMLTVKNNAVPPMVPDL</sequence>
<dbReference type="PATRIC" id="fig|1339315.3.peg.3957"/>
<reference evidence="1 2" key="1">
    <citation type="submission" date="2014-02" db="EMBL/GenBank/DDBJ databases">
        <authorList>
            <person name="Sears C."/>
            <person name="Carroll K."/>
            <person name="Sack B.R."/>
            <person name="Qadri F."/>
            <person name="Myers L.L."/>
            <person name="Chung G.-T."/>
            <person name="Escheverria P."/>
            <person name="Fraser C.M."/>
            <person name="Sadzewicz L."/>
            <person name="Shefchek K.A."/>
            <person name="Tallon L."/>
            <person name="Das S.P."/>
            <person name="Daugherty S."/>
            <person name="Mongodin E.F."/>
        </authorList>
    </citation>
    <scope>NUCLEOTIDE SEQUENCE [LARGE SCALE GENOMIC DNA]</scope>
    <source>
        <strain evidence="2">3988T(B)14</strain>
    </source>
</reference>
<dbReference type="GeneID" id="60369422"/>
<name>A0A015TQH2_BACFG</name>
<comment type="caution">
    <text evidence="1">The sequence shown here is derived from an EMBL/GenBank/DDBJ whole genome shotgun (WGS) entry which is preliminary data.</text>
</comment>
<accession>A0A015TQH2</accession>
<organism evidence="1 2">
    <name type="scientific">Bacteroides fragilis str. 3988T(B)14</name>
    <dbReference type="NCBI Taxonomy" id="1339315"/>
    <lineage>
        <taxon>Bacteria</taxon>
        <taxon>Pseudomonadati</taxon>
        <taxon>Bacteroidota</taxon>
        <taxon>Bacteroidia</taxon>
        <taxon>Bacteroidales</taxon>
        <taxon>Bacteroidaceae</taxon>
        <taxon>Bacteroides</taxon>
    </lineage>
</organism>
<protein>
    <recommendedName>
        <fullName evidence="3">DUF4249 domain-containing protein</fullName>
    </recommendedName>
</protein>
<evidence type="ECO:0000313" key="1">
    <source>
        <dbReference type="EMBL" id="EXY72946.1"/>
    </source>
</evidence>
<dbReference type="Pfam" id="PF14054">
    <property type="entry name" value="DUF4249"/>
    <property type="match status" value="1"/>
</dbReference>
<gene>
    <name evidence="1" type="ORF">M124_3293</name>
</gene>
<dbReference type="EMBL" id="JGCY01000383">
    <property type="protein sequence ID" value="EXY72946.1"/>
    <property type="molecule type" value="Genomic_DNA"/>
</dbReference>